<accession>A0A7X3SM79</accession>
<dbReference type="OrthoDB" id="5705783at2"/>
<dbReference type="InterPro" id="IPR012337">
    <property type="entry name" value="RNaseH-like_sf"/>
</dbReference>
<name>A0A7X3SM79_9HYPH</name>
<evidence type="ECO:0000313" key="2">
    <source>
        <dbReference type="EMBL" id="MXQ10082.1"/>
    </source>
</evidence>
<reference evidence="2 3" key="2">
    <citation type="submission" date="2020-01" db="EMBL/GenBank/DDBJ databases">
        <title>Microvirga sp. nov., an arsenate reduction bacterium isolated from Tibet hotspring sediments.</title>
        <authorList>
            <person name="Xian W.-D."/>
            <person name="Li W.-J."/>
        </authorList>
    </citation>
    <scope>NUCLEOTIDE SEQUENCE [LARGE SCALE GENOMIC DNA]</scope>
    <source>
        <strain evidence="2 3">KCTC 23863</strain>
    </source>
</reference>
<comment type="caution">
    <text evidence="2">The sequence shown here is derived from an EMBL/GenBank/DDBJ whole genome shotgun (WGS) entry which is preliminary data.</text>
</comment>
<dbReference type="Gene3D" id="3.30.420.10">
    <property type="entry name" value="Ribonuclease H-like superfamily/Ribonuclease H"/>
    <property type="match status" value="1"/>
</dbReference>
<feature type="domain" description="Exonuclease" evidence="1">
    <location>
        <begin position="6"/>
        <end position="185"/>
    </location>
</feature>
<dbReference type="InterPro" id="IPR036397">
    <property type="entry name" value="RNaseH_sf"/>
</dbReference>
<dbReference type="SMART" id="SM00479">
    <property type="entry name" value="EXOIII"/>
    <property type="match status" value="1"/>
</dbReference>
<dbReference type="InterPro" id="IPR013520">
    <property type="entry name" value="Ribonucl_H"/>
</dbReference>
<organism evidence="2 3">
    <name type="scientific">Microvirga makkahensis</name>
    <dbReference type="NCBI Taxonomy" id="1128670"/>
    <lineage>
        <taxon>Bacteria</taxon>
        <taxon>Pseudomonadati</taxon>
        <taxon>Pseudomonadota</taxon>
        <taxon>Alphaproteobacteria</taxon>
        <taxon>Hyphomicrobiales</taxon>
        <taxon>Methylobacteriaceae</taxon>
        <taxon>Microvirga</taxon>
    </lineage>
</organism>
<keyword evidence="3" id="KW-1185">Reference proteome</keyword>
<dbReference type="Proteomes" id="UP000436483">
    <property type="component" value="Unassembled WGS sequence"/>
</dbReference>
<dbReference type="GO" id="GO:0006259">
    <property type="term" value="P:DNA metabolic process"/>
    <property type="evidence" value="ECO:0007669"/>
    <property type="project" value="UniProtKB-ARBA"/>
</dbReference>
<dbReference type="EMBL" id="WURB01000001">
    <property type="protein sequence ID" value="MXQ10082.1"/>
    <property type="molecule type" value="Genomic_DNA"/>
</dbReference>
<evidence type="ECO:0000313" key="3">
    <source>
        <dbReference type="Proteomes" id="UP000436483"/>
    </source>
</evidence>
<sequence>MSRQPDIVFLDFEASSLGKDSYPIEVGWVFASGQEESYLIRPAPSWTDWSAESEATHRLTRERLLAEGTPHDEVANHMLEALSGHALFATAPSWDGQWLSKLLRGAGLPRHALRLQDTDVAHQEVIARILQESGLTEGEQAVRAKEILARARLEDEAKGDPDHRALADAKRELRLWRDVQKRAKDYVRGLNPGI</sequence>
<dbReference type="AlphaFoldDB" id="A0A7X3SM79"/>
<dbReference type="SUPFAM" id="SSF53098">
    <property type="entry name" value="Ribonuclease H-like"/>
    <property type="match status" value="1"/>
</dbReference>
<proteinExistence type="predicted"/>
<evidence type="ECO:0000259" key="1">
    <source>
        <dbReference type="SMART" id="SM00479"/>
    </source>
</evidence>
<dbReference type="GO" id="GO:0004527">
    <property type="term" value="F:exonuclease activity"/>
    <property type="evidence" value="ECO:0007669"/>
    <property type="project" value="UniProtKB-ARBA"/>
</dbReference>
<gene>
    <name evidence="2" type="ORF">GR328_01135</name>
</gene>
<dbReference type="GO" id="GO:0003676">
    <property type="term" value="F:nucleic acid binding"/>
    <property type="evidence" value="ECO:0007669"/>
    <property type="project" value="InterPro"/>
</dbReference>
<protein>
    <submittedName>
        <fullName evidence="2">Transcriptional regulator</fullName>
    </submittedName>
</protein>
<dbReference type="RefSeq" id="WP_160882690.1">
    <property type="nucleotide sequence ID" value="NZ_WURB01000001.1"/>
</dbReference>
<reference evidence="2 3" key="1">
    <citation type="submission" date="2019-12" db="EMBL/GenBank/DDBJ databases">
        <authorList>
            <person name="Yuan C.-G."/>
        </authorList>
    </citation>
    <scope>NUCLEOTIDE SEQUENCE [LARGE SCALE GENOMIC DNA]</scope>
    <source>
        <strain evidence="2 3">KCTC 23863</strain>
    </source>
</reference>